<dbReference type="PROSITE" id="PS01247">
    <property type="entry name" value="IUNH"/>
    <property type="match status" value="1"/>
</dbReference>
<keyword evidence="2" id="KW-0326">Glycosidase</keyword>
<feature type="domain" description="Inosine/uridine-preferring nucleoside hydrolase" evidence="3">
    <location>
        <begin position="8"/>
        <end position="311"/>
    </location>
</feature>
<evidence type="ECO:0000256" key="1">
    <source>
        <dbReference type="ARBA" id="ARBA00022801"/>
    </source>
</evidence>
<proteinExistence type="predicted"/>
<dbReference type="InterPro" id="IPR023186">
    <property type="entry name" value="IUNH"/>
</dbReference>
<dbReference type="SUPFAM" id="SSF53590">
    <property type="entry name" value="Nucleoside hydrolase"/>
    <property type="match status" value="1"/>
</dbReference>
<dbReference type="RefSeq" id="WP_266282655.1">
    <property type="nucleotide sequence ID" value="NZ_JAPKNF010000002.1"/>
</dbReference>
<dbReference type="Proteomes" id="UP001223743">
    <property type="component" value="Unassembled WGS sequence"/>
</dbReference>
<keyword evidence="1" id="KW-0378">Hydrolase</keyword>
<dbReference type="InterPro" id="IPR001910">
    <property type="entry name" value="Inosine/uridine_hydrolase_dom"/>
</dbReference>
<evidence type="ECO:0000259" key="3">
    <source>
        <dbReference type="Pfam" id="PF01156"/>
    </source>
</evidence>
<dbReference type="Gene3D" id="3.90.245.10">
    <property type="entry name" value="Ribonucleoside hydrolase-like"/>
    <property type="match status" value="1"/>
</dbReference>
<keyword evidence="5" id="KW-1185">Reference proteome</keyword>
<dbReference type="PANTHER" id="PTHR12304">
    <property type="entry name" value="INOSINE-URIDINE PREFERRING NUCLEOSIDE HYDROLASE"/>
    <property type="match status" value="1"/>
</dbReference>
<evidence type="ECO:0000256" key="2">
    <source>
        <dbReference type="ARBA" id="ARBA00023295"/>
    </source>
</evidence>
<dbReference type="Pfam" id="PF01156">
    <property type="entry name" value="IU_nuc_hydro"/>
    <property type="match status" value="1"/>
</dbReference>
<sequence length="326" mass="34974">MAADRKKLILDVDTGTDDAVAIMLAALHPELELVGVTTVNGNVEVQFCTDNSLRVLDHIGRADIAVYEGADRPLVRTGHPIVKRYDEGGEKYHPEELPVPPARSAKAEKTAVEFLIETYRAATDPIVLMPVGPLTNVAAALAAYPKFVKLVPELIIMGGGYAFGNVTPSAEFNIWGDAEAAARVLNSGFEKVTLVPLDATHQALMTLADCDRLAALGTPAATATAEIVRFRIDVHDKYQKMGEEGGSAPVHDAVCVAYLVDRSILSTTRYPVEVETASPLTVGTTIVDTQFRSGMKPNVDLALSADPRKFVDMLADTFARPHGPKA</sequence>
<dbReference type="InterPro" id="IPR036452">
    <property type="entry name" value="Ribo_hydro-like"/>
</dbReference>
<comment type="caution">
    <text evidence="4">The sequence shown here is derived from an EMBL/GenBank/DDBJ whole genome shotgun (WGS) entry which is preliminary data.</text>
</comment>
<gene>
    <name evidence="4" type="ORF">QO015_003464</name>
</gene>
<evidence type="ECO:0000313" key="5">
    <source>
        <dbReference type="Proteomes" id="UP001223743"/>
    </source>
</evidence>
<name>A0ABU0MA51_9HYPH</name>
<accession>A0ABU0MA51</accession>
<evidence type="ECO:0000313" key="4">
    <source>
        <dbReference type="EMBL" id="MDQ0517851.1"/>
    </source>
</evidence>
<dbReference type="PANTHER" id="PTHR12304:SF4">
    <property type="entry name" value="URIDINE NUCLEOSIDASE"/>
    <property type="match status" value="1"/>
</dbReference>
<dbReference type="InterPro" id="IPR015910">
    <property type="entry name" value="I/U_nuclsd_hydro_CS"/>
</dbReference>
<reference evidence="4 5" key="1">
    <citation type="submission" date="2023-07" db="EMBL/GenBank/DDBJ databases">
        <title>Genomic Encyclopedia of Type Strains, Phase IV (KMG-IV): sequencing the most valuable type-strain genomes for metagenomic binning, comparative biology and taxonomic classification.</title>
        <authorList>
            <person name="Goeker M."/>
        </authorList>
    </citation>
    <scope>NUCLEOTIDE SEQUENCE [LARGE SCALE GENOMIC DNA]</scope>
    <source>
        <strain evidence="4 5">B1-1</strain>
    </source>
</reference>
<protein>
    <submittedName>
        <fullName evidence="4">Inosine-uridine nucleoside N-ribohydrolase</fullName>
    </submittedName>
</protein>
<dbReference type="EMBL" id="JAUSWJ010000001">
    <property type="protein sequence ID" value="MDQ0517851.1"/>
    <property type="molecule type" value="Genomic_DNA"/>
</dbReference>
<organism evidence="4 5">
    <name type="scientific">Kaistia geumhonensis</name>
    <dbReference type="NCBI Taxonomy" id="410839"/>
    <lineage>
        <taxon>Bacteria</taxon>
        <taxon>Pseudomonadati</taxon>
        <taxon>Pseudomonadota</taxon>
        <taxon>Alphaproteobacteria</taxon>
        <taxon>Hyphomicrobiales</taxon>
        <taxon>Kaistiaceae</taxon>
        <taxon>Kaistia</taxon>
    </lineage>
</organism>